<dbReference type="AlphaFoldDB" id="W0A8Q7"/>
<dbReference type="InterPro" id="IPR006638">
    <property type="entry name" value="Elp3/MiaA/NifB-like_rSAM"/>
</dbReference>
<dbReference type="GO" id="GO:0051536">
    <property type="term" value="F:iron-sulfur cluster binding"/>
    <property type="evidence" value="ECO:0007669"/>
    <property type="project" value="UniProtKB-KW"/>
</dbReference>
<dbReference type="SFLD" id="SFLDG01084">
    <property type="entry name" value="Uncharacterised_Radical_SAM_Su"/>
    <property type="match status" value="1"/>
</dbReference>
<name>W0A8Q7_9SPHN</name>
<evidence type="ECO:0000256" key="1">
    <source>
        <dbReference type="ARBA" id="ARBA00022723"/>
    </source>
</evidence>
<dbReference type="HOGENOM" id="CLU_015525_0_0_5"/>
<dbReference type="STRING" id="1123269.NX02_05705"/>
<dbReference type="InterPro" id="IPR007197">
    <property type="entry name" value="rSAM"/>
</dbReference>
<dbReference type="SFLD" id="SFLDS00029">
    <property type="entry name" value="Radical_SAM"/>
    <property type="match status" value="1"/>
</dbReference>
<evidence type="ECO:0000259" key="4">
    <source>
        <dbReference type="PROSITE" id="PS51918"/>
    </source>
</evidence>
<dbReference type="eggNOG" id="COG1533">
    <property type="taxonomic scope" value="Bacteria"/>
</dbReference>
<dbReference type="Gene3D" id="3.80.30.30">
    <property type="match status" value="1"/>
</dbReference>
<feature type="domain" description="Radical SAM core" evidence="4">
    <location>
        <begin position="61"/>
        <end position="301"/>
    </location>
</feature>
<dbReference type="GO" id="GO:0046872">
    <property type="term" value="F:metal ion binding"/>
    <property type="evidence" value="ECO:0007669"/>
    <property type="project" value="UniProtKB-KW"/>
</dbReference>
<dbReference type="PANTHER" id="PTHR43432">
    <property type="entry name" value="SLR0285 PROTEIN"/>
    <property type="match status" value="1"/>
</dbReference>
<keyword evidence="6" id="KW-1185">Reference proteome</keyword>
<dbReference type="Pfam" id="PF04055">
    <property type="entry name" value="Radical_SAM"/>
    <property type="match status" value="1"/>
</dbReference>
<dbReference type="PATRIC" id="fig|1123269.5.peg.1103"/>
<organism evidence="5 6">
    <name type="scientific">Sphingomonas sanxanigenens DSM 19645 = NX02</name>
    <dbReference type="NCBI Taxonomy" id="1123269"/>
    <lineage>
        <taxon>Bacteria</taxon>
        <taxon>Pseudomonadati</taxon>
        <taxon>Pseudomonadota</taxon>
        <taxon>Alphaproteobacteria</taxon>
        <taxon>Sphingomonadales</taxon>
        <taxon>Sphingomonadaceae</taxon>
        <taxon>Sphingomonas</taxon>
    </lineage>
</organism>
<dbReference type="InterPro" id="IPR040086">
    <property type="entry name" value="MJ0683-like"/>
</dbReference>
<accession>W0A8Q7</accession>
<dbReference type="InterPro" id="IPR058240">
    <property type="entry name" value="rSAM_sf"/>
</dbReference>
<evidence type="ECO:0000313" key="6">
    <source>
        <dbReference type="Proteomes" id="UP000018851"/>
    </source>
</evidence>
<dbReference type="SMART" id="SM00729">
    <property type="entry name" value="Elp3"/>
    <property type="match status" value="1"/>
</dbReference>
<reference evidence="5 6" key="1">
    <citation type="submission" date="2013-07" db="EMBL/GenBank/DDBJ databases">
        <title>Completed genome of Sphingomonas sanxanigenens NX02.</title>
        <authorList>
            <person name="Ma T."/>
            <person name="Huang H."/>
            <person name="Wu M."/>
            <person name="Li X."/>
            <person name="Li G."/>
        </authorList>
    </citation>
    <scope>NUCLEOTIDE SEQUENCE [LARGE SCALE GENOMIC DNA]</scope>
    <source>
        <strain evidence="5 6">NX02</strain>
    </source>
</reference>
<dbReference type="CDD" id="cd01335">
    <property type="entry name" value="Radical_SAM"/>
    <property type="match status" value="1"/>
</dbReference>
<evidence type="ECO:0000256" key="3">
    <source>
        <dbReference type="ARBA" id="ARBA00023014"/>
    </source>
</evidence>
<dbReference type="EMBL" id="CP006644">
    <property type="protein sequence ID" value="AHE52877.1"/>
    <property type="molecule type" value="Genomic_DNA"/>
</dbReference>
<dbReference type="PANTHER" id="PTHR43432:SF3">
    <property type="entry name" value="SLR0285 PROTEIN"/>
    <property type="match status" value="1"/>
</dbReference>
<evidence type="ECO:0000313" key="5">
    <source>
        <dbReference type="EMBL" id="AHE52877.1"/>
    </source>
</evidence>
<dbReference type="Proteomes" id="UP000018851">
    <property type="component" value="Chromosome"/>
</dbReference>
<keyword evidence="3" id="KW-0411">Iron-sulfur</keyword>
<dbReference type="RefSeq" id="WP_025291167.1">
    <property type="nucleotide sequence ID" value="NZ_CP006644.1"/>
</dbReference>
<evidence type="ECO:0000256" key="2">
    <source>
        <dbReference type="ARBA" id="ARBA00023004"/>
    </source>
</evidence>
<sequence length="358" mass="39859">MDPKLRPARGATSNHTPTRFSLPERLAEGDWLDAREEIDGAPPPLRTTVTVEEPRTIITRNRSPDIKFDRSINAYRGCEHGCIYCFARPTHAYHDLSPGIDFESKLFAKPNAAELLRAELGKRGYVPAPIAMGTNTDPYQPIERDWRITRDCIAVLAETGHPLLITTKSDRILRDLDLLAPMAARHLVAVMLSVTTLDPKIAMTLEPRAPRPVKRIAAIKALAEAGVPVTVSLAPVVPAITDHEMEHILEAAAEAGAQHASYILVRLPHEVAPLFRGWLDAHFPDRAAKVMGIIRAMRGGRDNDPQFHSRMRAQGPWADLLRTRFGIACKRYGLNQRVWAPLRTDLFRAPAGRQGELF</sequence>
<keyword evidence="2" id="KW-0408">Iron</keyword>
<dbReference type="GO" id="GO:0003824">
    <property type="term" value="F:catalytic activity"/>
    <property type="evidence" value="ECO:0007669"/>
    <property type="project" value="InterPro"/>
</dbReference>
<dbReference type="NCBIfam" id="NF033668">
    <property type="entry name" value="rSAM_PA0069"/>
    <property type="match status" value="1"/>
</dbReference>
<dbReference type="SUPFAM" id="SSF102114">
    <property type="entry name" value="Radical SAM enzymes"/>
    <property type="match status" value="1"/>
</dbReference>
<protein>
    <recommendedName>
        <fullName evidence="4">Radical SAM core domain-containing protein</fullName>
    </recommendedName>
</protein>
<dbReference type="OrthoDB" id="9785699at2"/>
<proteinExistence type="predicted"/>
<dbReference type="PROSITE" id="PS51918">
    <property type="entry name" value="RADICAL_SAM"/>
    <property type="match status" value="1"/>
</dbReference>
<dbReference type="KEGG" id="ssan:NX02_05705"/>
<keyword evidence="1" id="KW-0479">Metal-binding</keyword>
<gene>
    <name evidence="5" type="ORF">NX02_05705</name>
</gene>